<name>A0A183IAD3_9BILA</name>
<evidence type="ECO:0000313" key="3">
    <source>
        <dbReference type="WBParaSite" id="SBAD_0000059901-mRNA-1"/>
    </source>
</evidence>
<gene>
    <name evidence="1" type="ORF">SBAD_LOCUS577</name>
</gene>
<proteinExistence type="predicted"/>
<sequence length="160" mass="17226">MQTVQIPWQQLISLGGPTMLTPTSTSVTSSIAGTCSLQQQQSSNLFVMNKAETTERDKDNDNMSKMLPQTLILKPSTTATGLGASTKQPVLLPKIQNSSSFFMSNGTVSSCSKATATAPLMVQTLQTVVGSMPSKQILLSTNQPVYTHCVQSQQQSTIYY</sequence>
<dbReference type="Proteomes" id="UP000270296">
    <property type="component" value="Unassembled WGS sequence"/>
</dbReference>
<keyword evidence="2" id="KW-1185">Reference proteome</keyword>
<accession>A0A183IAD3</accession>
<dbReference type="AlphaFoldDB" id="A0A183IAD3"/>
<evidence type="ECO:0000313" key="1">
    <source>
        <dbReference type="EMBL" id="VDO85283.1"/>
    </source>
</evidence>
<protein>
    <submittedName>
        <fullName evidence="1 3">Uncharacterized protein</fullName>
    </submittedName>
</protein>
<evidence type="ECO:0000313" key="2">
    <source>
        <dbReference type="Proteomes" id="UP000270296"/>
    </source>
</evidence>
<reference evidence="3" key="1">
    <citation type="submission" date="2016-06" db="UniProtKB">
        <authorList>
            <consortium name="WormBaseParasite"/>
        </authorList>
    </citation>
    <scope>IDENTIFICATION</scope>
</reference>
<dbReference type="WBParaSite" id="SBAD_0000059901-mRNA-1">
    <property type="protein sequence ID" value="SBAD_0000059901-mRNA-1"/>
    <property type="gene ID" value="SBAD_0000059901"/>
</dbReference>
<dbReference type="EMBL" id="UZAM01001937">
    <property type="protein sequence ID" value="VDO85283.1"/>
    <property type="molecule type" value="Genomic_DNA"/>
</dbReference>
<reference evidence="1 2" key="2">
    <citation type="submission" date="2018-11" db="EMBL/GenBank/DDBJ databases">
        <authorList>
            <consortium name="Pathogen Informatics"/>
        </authorList>
    </citation>
    <scope>NUCLEOTIDE SEQUENCE [LARGE SCALE GENOMIC DNA]</scope>
</reference>
<organism evidence="3">
    <name type="scientific">Soboliphyme baturini</name>
    <dbReference type="NCBI Taxonomy" id="241478"/>
    <lineage>
        <taxon>Eukaryota</taxon>
        <taxon>Metazoa</taxon>
        <taxon>Ecdysozoa</taxon>
        <taxon>Nematoda</taxon>
        <taxon>Enoplea</taxon>
        <taxon>Dorylaimia</taxon>
        <taxon>Dioctophymatida</taxon>
        <taxon>Dioctophymatoidea</taxon>
        <taxon>Soboliphymatidae</taxon>
        <taxon>Soboliphyme</taxon>
    </lineage>
</organism>